<comment type="caution">
    <text evidence="1">The sequence shown here is derived from an EMBL/GenBank/DDBJ whole genome shotgun (WGS) entry which is preliminary data.</text>
</comment>
<proteinExistence type="predicted"/>
<protein>
    <submittedName>
        <fullName evidence="1">Uncharacterized protein</fullName>
    </submittedName>
</protein>
<dbReference type="Proteomes" id="UP000299102">
    <property type="component" value="Unassembled WGS sequence"/>
</dbReference>
<dbReference type="EMBL" id="BGZK01002362">
    <property type="protein sequence ID" value="GBP93312.1"/>
    <property type="molecule type" value="Genomic_DNA"/>
</dbReference>
<accession>A0A4C2A0J5</accession>
<name>A0A4C2A0J5_EUMVA</name>
<dbReference type="AlphaFoldDB" id="A0A4C2A0J5"/>
<reference evidence="1 2" key="1">
    <citation type="journal article" date="2019" name="Commun. Biol.">
        <title>The bagworm genome reveals a unique fibroin gene that provides high tensile strength.</title>
        <authorList>
            <person name="Kono N."/>
            <person name="Nakamura H."/>
            <person name="Ohtoshi R."/>
            <person name="Tomita M."/>
            <person name="Numata K."/>
            <person name="Arakawa K."/>
        </authorList>
    </citation>
    <scope>NUCLEOTIDE SEQUENCE [LARGE SCALE GENOMIC DNA]</scope>
</reference>
<organism evidence="1 2">
    <name type="scientific">Eumeta variegata</name>
    <name type="common">Bagworm moth</name>
    <name type="synonym">Eumeta japonica</name>
    <dbReference type="NCBI Taxonomy" id="151549"/>
    <lineage>
        <taxon>Eukaryota</taxon>
        <taxon>Metazoa</taxon>
        <taxon>Ecdysozoa</taxon>
        <taxon>Arthropoda</taxon>
        <taxon>Hexapoda</taxon>
        <taxon>Insecta</taxon>
        <taxon>Pterygota</taxon>
        <taxon>Neoptera</taxon>
        <taxon>Endopterygota</taxon>
        <taxon>Lepidoptera</taxon>
        <taxon>Glossata</taxon>
        <taxon>Ditrysia</taxon>
        <taxon>Tineoidea</taxon>
        <taxon>Psychidae</taxon>
        <taxon>Oiketicinae</taxon>
        <taxon>Eumeta</taxon>
    </lineage>
</organism>
<evidence type="ECO:0000313" key="2">
    <source>
        <dbReference type="Proteomes" id="UP000299102"/>
    </source>
</evidence>
<keyword evidence="2" id="KW-1185">Reference proteome</keyword>
<gene>
    <name evidence="1" type="ORF">EVAR_66545_1</name>
</gene>
<evidence type="ECO:0000313" key="1">
    <source>
        <dbReference type="EMBL" id="GBP93312.1"/>
    </source>
</evidence>
<sequence length="99" mass="11084">MPSGVRVFFGRHAAVRGPLASPSYPADVDGVRRPFSRLRFHYNSPIAAELDVRGASPRRANRYRRARPYRLLSPSPMPVEHPLTALPISETPIASVRCY</sequence>